<dbReference type="EMBL" id="CBCJ010000168">
    <property type="protein sequence ID" value="CDA71269.1"/>
    <property type="molecule type" value="Genomic_DNA"/>
</dbReference>
<protein>
    <submittedName>
        <fullName evidence="2">Uncharacterized protein</fullName>
    </submittedName>
</protein>
<proteinExistence type="predicted"/>
<organism evidence="2 3">
    <name type="scientific">Phocaeicola coprocola CAG:162</name>
    <dbReference type="NCBI Taxonomy" id="1263040"/>
    <lineage>
        <taxon>Bacteria</taxon>
        <taxon>Pseudomonadati</taxon>
        <taxon>Bacteroidota</taxon>
        <taxon>Bacteroidia</taxon>
        <taxon>Bacteroidales</taxon>
        <taxon>Bacteroidaceae</taxon>
        <taxon>Phocaeicola</taxon>
    </lineage>
</organism>
<dbReference type="AlphaFoldDB" id="R6CEB2"/>
<feature type="transmembrane region" description="Helical" evidence="1">
    <location>
        <begin position="21"/>
        <end position="38"/>
    </location>
</feature>
<evidence type="ECO:0000256" key="1">
    <source>
        <dbReference type="SAM" id="Phobius"/>
    </source>
</evidence>
<comment type="caution">
    <text evidence="2">The sequence shown here is derived from an EMBL/GenBank/DDBJ whole genome shotgun (WGS) entry which is preliminary data.</text>
</comment>
<feature type="transmembrane region" description="Helical" evidence="1">
    <location>
        <begin position="50"/>
        <end position="68"/>
    </location>
</feature>
<keyword evidence="1" id="KW-0472">Membrane</keyword>
<dbReference type="Proteomes" id="UP000018362">
    <property type="component" value="Unassembled WGS sequence"/>
</dbReference>
<gene>
    <name evidence="2" type="ORF">BN509_00347</name>
</gene>
<keyword evidence="1" id="KW-1133">Transmembrane helix</keyword>
<dbReference type="InterPro" id="IPR023298">
    <property type="entry name" value="ATPase_P-typ_TM_dom_sf"/>
</dbReference>
<sequence length="80" mass="9220">MIRTQKIPFIQSCASWQVTGLTVLIMVIGIIIPFSPFGTSIGLEPLPLSYFPWLVGILLSYCVLTQMIKNWYIKRFVKWL</sequence>
<name>R6CEB2_9BACT</name>
<evidence type="ECO:0000313" key="3">
    <source>
        <dbReference type="Proteomes" id="UP000018362"/>
    </source>
</evidence>
<dbReference type="SUPFAM" id="SSF81665">
    <property type="entry name" value="Calcium ATPase, transmembrane domain M"/>
    <property type="match status" value="1"/>
</dbReference>
<keyword evidence="1" id="KW-0812">Transmembrane</keyword>
<accession>R6CEB2</accession>
<evidence type="ECO:0000313" key="2">
    <source>
        <dbReference type="EMBL" id="CDA71269.1"/>
    </source>
</evidence>
<reference evidence="2" key="1">
    <citation type="submission" date="2012-11" db="EMBL/GenBank/DDBJ databases">
        <title>Dependencies among metagenomic species, viruses, plasmids and units of genetic variation.</title>
        <authorList>
            <person name="Nielsen H.B."/>
            <person name="Almeida M."/>
            <person name="Juncker A.S."/>
            <person name="Rasmussen S."/>
            <person name="Li J."/>
            <person name="Sunagawa S."/>
            <person name="Plichta D."/>
            <person name="Gautier L."/>
            <person name="Le Chatelier E."/>
            <person name="Peletier E."/>
            <person name="Bonde I."/>
            <person name="Nielsen T."/>
            <person name="Manichanh C."/>
            <person name="Arumugam M."/>
            <person name="Batto J."/>
            <person name="Santos M.B.Q.D."/>
            <person name="Blom N."/>
            <person name="Borruel N."/>
            <person name="Burgdorf K.S."/>
            <person name="Boumezbeur F."/>
            <person name="Casellas F."/>
            <person name="Dore J."/>
            <person name="Guarner F."/>
            <person name="Hansen T."/>
            <person name="Hildebrand F."/>
            <person name="Kaas R.S."/>
            <person name="Kennedy S."/>
            <person name="Kristiansen K."/>
            <person name="Kultima J.R."/>
            <person name="Leonard P."/>
            <person name="Levenez F."/>
            <person name="Lund O."/>
            <person name="Moumen B."/>
            <person name="Le Paslier D."/>
            <person name="Pons N."/>
            <person name="Pedersen O."/>
            <person name="Prifti E."/>
            <person name="Qin J."/>
            <person name="Raes J."/>
            <person name="Tap J."/>
            <person name="Tims S."/>
            <person name="Ussery D.W."/>
            <person name="Yamada T."/>
            <person name="MetaHit consortium"/>
            <person name="Renault P."/>
            <person name="Sicheritz-Ponten T."/>
            <person name="Bork P."/>
            <person name="Wang J."/>
            <person name="Brunak S."/>
            <person name="Ehrlich S.D."/>
        </authorList>
    </citation>
    <scope>NUCLEOTIDE SEQUENCE [LARGE SCALE GENOMIC DNA]</scope>
</reference>